<keyword evidence="7 19" id="KW-0963">Cytoplasm</keyword>
<evidence type="ECO:0000313" key="23">
    <source>
        <dbReference type="EMBL" id="CUJ86481.1"/>
    </source>
</evidence>
<sequence>MDPRIFAFLCGLTLVSVMVAIYSHLCTKAGKLRGPLILFLFLTASGLYGFVTRVHFEPVSIDEQTAMIDAWIVIYMLAVSIPLIAALFVGFITGRVHRVLARWKNNSKQLGDKTAQADYQSTMDQLLPKPRGKLSEKRALNDLTWLRVGGPADYLFQPADIEDLQHFMKELPADVVIFPMGVGSNLIVRDGGLRAVVIRLGRGFNGISVEGNTVTAGAAALDAHVARKAADAGVDLTFLRTIPGSIGGAVRMNAGCYGSYTADVLRKATIVTRQGEVLDLTPEDLNFRYRQSDLPDGAVLISATFEGSSGDPEELHARMAAQLQKRDETQPTKDRSAGSTFRNPAGFSSTGRADDVHDLKAWKVIDDAGMRGASLGGAQMSPKHSNFLINTGTATAADLEGLGEEVRKKVYETSGITLEWEIMRIGDPLKE</sequence>
<accession>A0A0P1IBG0</accession>
<evidence type="ECO:0000259" key="22">
    <source>
        <dbReference type="PROSITE" id="PS51387"/>
    </source>
</evidence>
<protein>
    <recommendedName>
        <fullName evidence="6 19">UDP-N-acetylenolpyruvoylglucosamine reductase</fullName>
        <ecNumber evidence="5 19">1.3.1.98</ecNumber>
    </recommendedName>
    <alternativeName>
        <fullName evidence="17 19">UDP-N-acetylmuramate dehydrogenase</fullName>
    </alternativeName>
</protein>
<keyword evidence="13 19" id="KW-0573">Peptidoglycan synthesis</keyword>
<keyword evidence="21" id="KW-0472">Membrane</keyword>
<name>A0A0P1IBG0_9RHOB</name>
<dbReference type="InterPro" id="IPR036318">
    <property type="entry name" value="FAD-bd_PCMH-like_sf"/>
</dbReference>
<keyword evidence="21" id="KW-1133">Transmembrane helix</keyword>
<feature type="transmembrane region" description="Helical" evidence="21">
    <location>
        <begin position="32"/>
        <end position="51"/>
    </location>
</feature>
<feature type="transmembrane region" description="Helical" evidence="21">
    <location>
        <begin position="71"/>
        <end position="94"/>
    </location>
</feature>
<evidence type="ECO:0000256" key="17">
    <source>
        <dbReference type="ARBA" id="ARBA00031026"/>
    </source>
</evidence>
<feature type="compositionally biased region" description="Polar residues" evidence="20">
    <location>
        <begin position="337"/>
        <end position="351"/>
    </location>
</feature>
<keyword evidence="16 19" id="KW-0961">Cell wall biogenesis/degradation</keyword>
<keyword evidence="21" id="KW-0812">Transmembrane</keyword>
<comment type="cofactor">
    <cofactor evidence="1 19">
        <name>FAD</name>
        <dbReference type="ChEBI" id="CHEBI:57692"/>
    </cofactor>
</comment>
<feature type="domain" description="FAD-binding PCMH-type" evidence="22">
    <location>
        <begin position="147"/>
        <end position="310"/>
    </location>
</feature>
<feature type="active site" description="Proton donor" evidence="19">
    <location>
        <position position="339"/>
    </location>
</feature>
<evidence type="ECO:0000256" key="13">
    <source>
        <dbReference type="ARBA" id="ARBA00022984"/>
    </source>
</evidence>
<dbReference type="NCBIfam" id="TIGR00179">
    <property type="entry name" value="murB"/>
    <property type="match status" value="1"/>
</dbReference>
<comment type="catalytic activity">
    <reaction evidence="18 19">
        <text>UDP-N-acetyl-alpha-D-muramate + NADP(+) = UDP-N-acetyl-3-O-(1-carboxyvinyl)-alpha-D-glucosamine + NADPH + H(+)</text>
        <dbReference type="Rhea" id="RHEA:12248"/>
        <dbReference type="ChEBI" id="CHEBI:15378"/>
        <dbReference type="ChEBI" id="CHEBI:57783"/>
        <dbReference type="ChEBI" id="CHEBI:58349"/>
        <dbReference type="ChEBI" id="CHEBI:68483"/>
        <dbReference type="ChEBI" id="CHEBI:70757"/>
        <dbReference type="EC" id="1.3.1.98"/>
    </reaction>
</comment>
<evidence type="ECO:0000256" key="11">
    <source>
        <dbReference type="ARBA" id="ARBA00022857"/>
    </source>
</evidence>
<dbReference type="STRING" id="1715692.RUE5091_00472"/>
<organism evidence="23 24">
    <name type="scientific">Ruegeria denitrificans</name>
    <dbReference type="NCBI Taxonomy" id="1715692"/>
    <lineage>
        <taxon>Bacteria</taxon>
        <taxon>Pseudomonadati</taxon>
        <taxon>Pseudomonadota</taxon>
        <taxon>Alphaproteobacteria</taxon>
        <taxon>Rhodobacterales</taxon>
        <taxon>Roseobacteraceae</taxon>
        <taxon>Ruegeria</taxon>
    </lineage>
</organism>
<evidence type="ECO:0000256" key="6">
    <source>
        <dbReference type="ARBA" id="ARBA00015188"/>
    </source>
</evidence>
<evidence type="ECO:0000256" key="20">
    <source>
        <dbReference type="SAM" id="MobiDB-lite"/>
    </source>
</evidence>
<evidence type="ECO:0000256" key="18">
    <source>
        <dbReference type="ARBA" id="ARBA00048914"/>
    </source>
</evidence>
<dbReference type="Pfam" id="PF02873">
    <property type="entry name" value="MurB_C"/>
    <property type="match status" value="1"/>
</dbReference>
<dbReference type="PANTHER" id="PTHR21071:SF4">
    <property type="entry name" value="UDP-N-ACETYLENOLPYRUVOYLGLUCOSAMINE REDUCTASE"/>
    <property type="match status" value="1"/>
</dbReference>
<evidence type="ECO:0000256" key="5">
    <source>
        <dbReference type="ARBA" id="ARBA00012518"/>
    </source>
</evidence>
<comment type="similarity">
    <text evidence="19">Belongs to the MurB family.</text>
</comment>
<dbReference type="Gene3D" id="3.30.43.10">
    <property type="entry name" value="Uridine Diphospho-n-acetylenolpyruvylglucosamine Reductase, domain 2"/>
    <property type="match status" value="1"/>
</dbReference>
<evidence type="ECO:0000256" key="2">
    <source>
        <dbReference type="ARBA" id="ARBA00003921"/>
    </source>
</evidence>
<reference evidence="24" key="1">
    <citation type="submission" date="2015-09" db="EMBL/GenBank/DDBJ databases">
        <authorList>
            <person name="Rodrigo-Torres L."/>
            <person name="Arahal D.R."/>
        </authorList>
    </citation>
    <scope>NUCLEOTIDE SEQUENCE [LARGE SCALE GENOMIC DNA]</scope>
    <source>
        <strain evidence="24">CECT 5091</strain>
    </source>
</reference>
<evidence type="ECO:0000256" key="21">
    <source>
        <dbReference type="SAM" id="Phobius"/>
    </source>
</evidence>
<evidence type="ECO:0000256" key="14">
    <source>
        <dbReference type="ARBA" id="ARBA00023002"/>
    </source>
</evidence>
<keyword evidence="10 19" id="KW-0274">FAD</keyword>
<dbReference type="Gene3D" id="3.30.465.10">
    <property type="match status" value="1"/>
</dbReference>
<comment type="function">
    <text evidence="2 19">Cell wall formation.</text>
</comment>
<evidence type="ECO:0000256" key="12">
    <source>
        <dbReference type="ARBA" id="ARBA00022960"/>
    </source>
</evidence>
<evidence type="ECO:0000256" key="1">
    <source>
        <dbReference type="ARBA" id="ARBA00001974"/>
    </source>
</evidence>
<keyword evidence="15 19" id="KW-0131">Cell cycle</keyword>
<dbReference type="HAMAP" id="MF_00037">
    <property type="entry name" value="MurB"/>
    <property type="match status" value="1"/>
</dbReference>
<dbReference type="NCBIfam" id="NF010480">
    <property type="entry name" value="PRK13905.1"/>
    <property type="match status" value="1"/>
</dbReference>
<dbReference type="SUPFAM" id="SSF56176">
    <property type="entry name" value="FAD-binding/transporter-associated domain-like"/>
    <property type="match status" value="1"/>
</dbReference>
<evidence type="ECO:0000256" key="19">
    <source>
        <dbReference type="HAMAP-Rule" id="MF_00037"/>
    </source>
</evidence>
<dbReference type="Pfam" id="PF01565">
    <property type="entry name" value="FAD_binding_4"/>
    <property type="match status" value="1"/>
</dbReference>
<dbReference type="GO" id="GO:0071555">
    <property type="term" value="P:cell wall organization"/>
    <property type="evidence" value="ECO:0007669"/>
    <property type="project" value="UniProtKB-KW"/>
</dbReference>
<dbReference type="EC" id="1.3.1.98" evidence="5 19"/>
<keyword evidence="12 19" id="KW-0133">Cell shape</keyword>
<evidence type="ECO:0000256" key="16">
    <source>
        <dbReference type="ARBA" id="ARBA00023316"/>
    </source>
</evidence>
<evidence type="ECO:0000256" key="10">
    <source>
        <dbReference type="ARBA" id="ARBA00022827"/>
    </source>
</evidence>
<evidence type="ECO:0000256" key="3">
    <source>
        <dbReference type="ARBA" id="ARBA00004496"/>
    </source>
</evidence>
<proteinExistence type="inferred from homology"/>
<dbReference type="SUPFAM" id="SSF56194">
    <property type="entry name" value="Uridine diphospho-N-Acetylenolpyruvylglucosamine reductase, MurB, C-terminal domain"/>
    <property type="match status" value="1"/>
</dbReference>
<evidence type="ECO:0000313" key="24">
    <source>
        <dbReference type="Proteomes" id="UP000051260"/>
    </source>
</evidence>
<dbReference type="Gene3D" id="3.90.78.10">
    <property type="entry name" value="UDP-N-acetylenolpyruvoylglucosamine reductase, C-terminal domain"/>
    <property type="match status" value="1"/>
</dbReference>
<feature type="active site" evidence="19">
    <location>
        <position position="421"/>
    </location>
</feature>
<evidence type="ECO:0000256" key="9">
    <source>
        <dbReference type="ARBA" id="ARBA00022630"/>
    </source>
</evidence>
<dbReference type="PROSITE" id="PS51387">
    <property type="entry name" value="FAD_PCMH"/>
    <property type="match status" value="1"/>
</dbReference>
<dbReference type="InterPro" id="IPR011601">
    <property type="entry name" value="MurB_C"/>
</dbReference>
<dbReference type="GO" id="GO:0005829">
    <property type="term" value="C:cytosol"/>
    <property type="evidence" value="ECO:0007669"/>
    <property type="project" value="TreeGrafter"/>
</dbReference>
<feature type="compositionally biased region" description="Basic and acidic residues" evidence="20">
    <location>
        <begin position="324"/>
        <end position="336"/>
    </location>
</feature>
<evidence type="ECO:0000256" key="7">
    <source>
        <dbReference type="ARBA" id="ARBA00022490"/>
    </source>
</evidence>
<keyword evidence="9 19" id="KW-0285">Flavoprotein</keyword>
<dbReference type="InterPro" id="IPR036635">
    <property type="entry name" value="MurB_C_sf"/>
</dbReference>
<dbReference type="GO" id="GO:0071949">
    <property type="term" value="F:FAD binding"/>
    <property type="evidence" value="ECO:0007669"/>
    <property type="project" value="InterPro"/>
</dbReference>
<feature type="transmembrane region" description="Helical" evidence="21">
    <location>
        <begin position="6"/>
        <end position="25"/>
    </location>
</feature>
<feature type="active site" evidence="19">
    <location>
        <position position="290"/>
    </location>
</feature>
<dbReference type="AlphaFoldDB" id="A0A0P1IBG0"/>
<dbReference type="InterPro" id="IPR006094">
    <property type="entry name" value="Oxid_FAD_bind_N"/>
</dbReference>
<gene>
    <name evidence="19 23" type="primary">murB</name>
    <name evidence="23" type="ORF">RUE5091_00472</name>
</gene>
<dbReference type="InterPro" id="IPR016169">
    <property type="entry name" value="FAD-bd_PCMH_sub2"/>
</dbReference>
<keyword evidence="24" id="KW-1185">Reference proteome</keyword>
<dbReference type="PANTHER" id="PTHR21071">
    <property type="entry name" value="UDP-N-ACETYLENOLPYRUVOYLGLUCOSAMINE REDUCTASE"/>
    <property type="match status" value="1"/>
</dbReference>
<keyword evidence="8 19" id="KW-0132">Cell division</keyword>
<comment type="pathway">
    <text evidence="4 19">Cell wall biogenesis; peptidoglycan biosynthesis.</text>
</comment>
<dbReference type="InterPro" id="IPR016166">
    <property type="entry name" value="FAD-bd_PCMH"/>
</dbReference>
<dbReference type="InterPro" id="IPR016167">
    <property type="entry name" value="FAD-bd_PCMH_sub1"/>
</dbReference>
<feature type="region of interest" description="Disordered" evidence="20">
    <location>
        <begin position="321"/>
        <end position="352"/>
    </location>
</feature>
<dbReference type="GO" id="GO:0051301">
    <property type="term" value="P:cell division"/>
    <property type="evidence" value="ECO:0007669"/>
    <property type="project" value="UniProtKB-KW"/>
</dbReference>
<dbReference type="GO" id="GO:0008360">
    <property type="term" value="P:regulation of cell shape"/>
    <property type="evidence" value="ECO:0007669"/>
    <property type="project" value="UniProtKB-KW"/>
</dbReference>
<keyword evidence="11 19" id="KW-0521">NADP</keyword>
<dbReference type="InterPro" id="IPR003170">
    <property type="entry name" value="MurB"/>
</dbReference>
<comment type="subcellular location">
    <subcellularLocation>
        <location evidence="3 19">Cytoplasm</location>
    </subcellularLocation>
</comment>
<evidence type="ECO:0000256" key="8">
    <source>
        <dbReference type="ARBA" id="ARBA00022618"/>
    </source>
</evidence>
<dbReference type="EMBL" id="CYUD01000001">
    <property type="protein sequence ID" value="CUJ86481.1"/>
    <property type="molecule type" value="Genomic_DNA"/>
</dbReference>
<keyword evidence="14 19" id="KW-0560">Oxidoreductase</keyword>
<evidence type="ECO:0000256" key="4">
    <source>
        <dbReference type="ARBA" id="ARBA00004752"/>
    </source>
</evidence>
<dbReference type="GO" id="GO:0009252">
    <property type="term" value="P:peptidoglycan biosynthetic process"/>
    <property type="evidence" value="ECO:0007669"/>
    <property type="project" value="UniProtKB-UniRule"/>
</dbReference>
<dbReference type="UniPathway" id="UPA00219"/>
<dbReference type="GO" id="GO:0008762">
    <property type="term" value="F:UDP-N-acetylmuramate dehydrogenase activity"/>
    <property type="evidence" value="ECO:0007669"/>
    <property type="project" value="UniProtKB-UniRule"/>
</dbReference>
<dbReference type="Proteomes" id="UP000051260">
    <property type="component" value="Unassembled WGS sequence"/>
</dbReference>
<evidence type="ECO:0000256" key="15">
    <source>
        <dbReference type="ARBA" id="ARBA00023306"/>
    </source>
</evidence>